<evidence type="ECO:0000313" key="2">
    <source>
        <dbReference type="EMBL" id="KEP45707.1"/>
    </source>
</evidence>
<feature type="domain" description="DUF6589" evidence="1">
    <location>
        <begin position="139"/>
        <end position="535"/>
    </location>
</feature>
<keyword evidence="3" id="KW-1185">Reference proteome</keyword>
<dbReference type="AlphaFoldDB" id="A0A074S6P0"/>
<evidence type="ECO:0000259" key="1">
    <source>
        <dbReference type="Pfam" id="PF20231"/>
    </source>
</evidence>
<evidence type="ECO:0000313" key="3">
    <source>
        <dbReference type="Proteomes" id="UP000027456"/>
    </source>
</evidence>
<dbReference type="Proteomes" id="UP000027456">
    <property type="component" value="Unassembled WGS sequence"/>
</dbReference>
<proteinExistence type="predicted"/>
<dbReference type="OrthoDB" id="3251235at2759"/>
<dbReference type="EMBL" id="AZST01001562">
    <property type="protein sequence ID" value="KEP45707.1"/>
    <property type="molecule type" value="Genomic_DNA"/>
</dbReference>
<reference evidence="2 3" key="1">
    <citation type="submission" date="2013-12" db="EMBL/GenBank/DDBJ databases">
        <authorList>
            <person name="Cubeta M."/>
            <person name="Pakala S."/>
            <person name="Fedorova N."/>
            <person name="Thomas E."/>
            <person name="Dean R."/>
            <person name="Jabaji S."/>
            <person name="Neate S."/>
            <person name="Toda T."/>
            <person name="Tavantzis S."/>
            <person name="Vilgalys R."/>
            <person name="Bharathan N."/>
            <person name="Pakala S."/>
            <person name="Losada L.S."/>
            <person name="Zafar N."/>
            <person name="Nierman W."/>
        </authorList>
    </citation>
    <scope>NUCLEOTIDE SEQUENCE [LARGE SCALE GENOMIC DNA]</scope>
    <source>
        <strain evidence="2 3">123E</strain>
    </source>
</reference>
<dbReference type="STRING" id="1423351.A0A074S6P0"/>
<gene>
    <name evidence="2" type="ORF">V565_248200</name>
</gene>
<protein>
    <recommendedName>
        <fullName evidence="1">DUF6589 domain-containing protein</fullName>
    </recommendedName>
</protein>
<name>A0A074S6P0_9AGAM</name>
<dbReference type="Pfam" id="PF20231">
    <property type="entry name" value="DUF6589"/>
    <property type="match status" value="1"/>
</dbReference>
<dbReference type="InterPro" id="IPR046496">
    <property type="entry name" value="DUF6589"/>
</dbReference>
<comment type="caution">
    <text evidence="2">The sequence shown here is derived from an EMBL/GenBank/DDBJ whole genome shotgun (WGS) entry which is preliminary data.</text>
</comment>
<organism evidence="2 3">
    <name type="scientific">Rhizoctonia solani 123E</name>
    <dbReference type="NCBI Taxonomy" id="1423351"/>
    <lineage>
        <taxon>Eukaryota</taxon>
        <taxon>Fungi</taxon>
        <taxon>Dikarya</taxon>
        <taxon>Basidiomycota</taxon>
        <taxon>Agaricomycotina</taxon>
        <taxon>Agaricomycetes</taxon>
        <taxon>Cantharellales</taxon>
        <taxon>Ceratobasidiaceae</taxon>
        <taxon>Rhizoctonia</taxon>
    </lineage>
</organism>
<accession>A0A074S6P0</accession>
<dbReference type="HOGENOM" id="CLU_007061_0_2_1"/>
<sequence>MQKLLCVYFKAKDVPKSVYNLFQHCGIVMSYSWSVTALANISKAAMAQAIIIFENMVCIIIYDNIRLAFAVKHQRGDNLTVTDNGTAITIIPMRNIELALRLLRNADMWETHRANLVTLYRQGKAPQLTGDSIANMPSFLNTSPRTISNILRFLLDIPALRQSSKAKHPLLAALPPVHKLPCGPDHISHYHMLETVPMEEQTYGGNYALMKEIPRQLGIDTPEKRFLWAKGGLYPFKGDVLTTARLYGIQRFKAGDSSSFERLDHVLPVFGWFHLDMNLCNAIFYHHFAEGSTSGLARDAAVLHRAGLTKPTKERGPPYHTIDEFLQHTTAARLRSLWIHATNSDGLEALVTWFEASTPQDVKAMTENIYDHWISERALEAAVKQGDHNLANSITLTRDLLLRHELRDAMRHGDVGRMQDMLPTLLVFFAGAGSKNYARELAEVLHWQIYEAPKGVAELIRDECWLINTRGKHDTFYPLDLRQELNNLSIKEHGPPAQGCTWESHKKWAPALPVLTGVVQHTDESFHDFYRSQKHHVPDPEPDITMLTKRHSELKIYAPNPNCPENQMDKSTIDCMDLGVRKVCDGKYLDEIAMERKKYKSLGSALQVDEHSQLSMEEALAQRIAAHTASATHEQNRFTESLDDTEEGLHYGENTIDVQEEDPENAYTDARHNLTELWNV</sequence>